<proteinExistence type="predicted"/>
<name>A0A835PRW0_VANPL</name>
<evidence type="ECO:0000313" key="2">
    <source>
        <dbReference type="Proteomes" id="UP000636800"/>
    </source>
</evidence>
<dbReference type="AlphaFoldDB" id="A0A835PRW0"/>
<sequence>MRHLFSTTKSEIFSYARDVPLRPVVVWLWLSANVKSCCRKLVASFMELGVDAEKNWILMFRSWFGHGAKRQSIGGMIEPNVHHVRALALRCCKRSCKASDICSKNSTSHRRIKEGSSAKCISRSLHLQPPQLPNPPGTGKAHNKRSFLLRQQESLIPVDWNNSQASLAE</sequence>
<gene>
    <name evidence="1" type="ORF">HPP92_024344</name>
</gene>
<dbReference type="EMBL" id="JADCNL010000013">
    <property type="protein sequence ID" value="KAG0455052.1"/>
    <property type="molecule type" value="Genomic_DNA"/>
</dbReference>
<protein>
    <submittedName>
        <fullName evidence="1">Uncharacterized protein</fullName>
    </submittedName>
</protein>
<dbReference type="OrthoDB" id="693165at2759"/>
<accession>A0A835PRW0</accession>
<organism evidence="1 2">
    <name type="scientific">Vanilla planifolia</name>
    <name type="common">Vanilla</name>
    <dbReference type="NCBI Taxonomy" id="51239"/>
    <lineage>
        <taxon>Eukaryota</taxon>
        <taxon>Viridiplantae</taxon>
        <taxon>Streptophyta</taxon>
        <taxon>Embryophyta</taxon>
        <taxon>Tracheophyta</taxon>
        <taxon>Spermatophyta</taxon>
        <taxon>Magnoliopsida</taxon>
        <taxon>Liliopsida</taxon>
        <taxon>Asparagales</taxon>
        <taxon>Orchidaceae</taxon>
        <taxon>Vanilloideae</taxon>
        <taxon>Vanilleae</taxon>
        <taxon>Vanilla</taxon>
    </lineage>
</organism>
<dbReference type="Proteomes" id="UP000636800">
    <property type="component" value="Chromosome 13"/>
</dbReference>
<keyword evidence="2" id="KW-1185">Reference proteome</keyword>
<comment type="caution">
    <text evidence="1">The sequence shown here is derived from an EMBL/GenBank/DDBJ whole genome shotgun (WGS) entry which is preliminary data.</text>
</comment>
<evidence type="ECO:0000313" key="1">
    <source>
        <dbReference type="EMBL" id="KAG0455052.1"/>
    </source>
</evidence>
<reference evidence="1 2" key="1">
    <citation type="journal article" date="2020" name="Nat. Food">
        <title>A phased Vanilla planifolia genome enables genetic improvement of flavour and production.</title>
        <authorList>
            <person name="Hasing T."/>
            <person name="Tang H."/>
            <person name="Brym M."/>
            <person name="Khazi F."/>
            <person name="Huang T."/>
            <person name="Chambers A.H."/>
        </authorList>
    </citation>
    <scope>NUCLEOTIDE SEQUENCE [LARGE SCALE GENOMIC DNA]</scope>
    <source>
        <tissue evidence="1">Leaf</tissue>
    </source>
</reference>